<evidence type="ECO:0000256" key="7">
    <source>
        <dbReference type="ARBA" id="ARBA00007731"/>
    </source>
</evidence>
<keyword evidence="16 21" id="KW-0368">Histidine biosynthesis</keyword>
<reference evidence="27" key="2">
    <citation type="journal article" date="2016" name="Int. J. Syst. Evol. Microbiol.">
        <title>Complete genome sequence and cell structure of Limnochorda pilosa, a Gram-negative spore-former within the phylum Firmicutes.</title>
        <authorList>
            <person name="Watanabe M."/>
            <person name="Kojima H."/>
            <person name="Fukui M."/>
        </authorList>
    </citation>
    <scope>NUCLEOTIDE SEQUENCE [LARGE SCALE GENOMIC DNA]</scope>
    <source>
        <strain evidence="27">HC45</strain>
    </source>
</reference>
<dbReference type="Proteomes" id="UP000065807">
    <property type="component" value="Chromosome"/>
</dbReference>
<dbReference type="Pfam" id="PF01502">
    <property type="entry name" value="PRA-CH"/>
    <property type="match status" value="1"/>
</dbReference>
<dbReference type="InterPro" id="IPR026660">
    <property type="entry name" value="PRA-CH"/>
</dbReference>
<dbReference type="Pfam" id="PF00977">
    <property type="entry name" value="His_biosynth"/>
    <property type="match status" value="1"/>
</dbReference>
<accession>A0A0K2SNF7</accession>
<evidence type="ECO:0000256" key="3">
    <source>
        <dbReference type="ARBA" id="ARBA00004496"/>
    </source>
</evidence>
<keyword evidence="27" id="KW-1185">Reference proteome</keyword>
<evidence type="ECO:0000256" key="15">
    <source>
        <dbReference type="ARBA" id="ARBA00022840"/>
    </source>
</evidence>
<evidence type="ECO:0000259" key="25">
    <source>
        <dbReference type="Pfam" id="PF01502"/>
    </source>
</evidence>
<comment type="pathway">
    <text evidence="4 21">Amino-acid biosynthesis; L-histidine biosynthesis; L-histidine from 5-phospho-alpha-D-ribose 1-diphosphate: step 5/9.</text>
</comment>
<dbReference type="GO" id="GO:0016829">
    <property type="term" value="F:lyase activity"/>
    <property type="evidence" value="ECO:0007669"/>
    <property type="project" value="UniProtKB-KW"/>
</dbReference>
<comment type="catalytic activity">
    <reaction evidence="20 21">
        <text>5-[(5-phospho-1-deoxy-D-ribulos-1-ylimino)methylamino]-1-(5-phospho-beta-D-ribosyl)imidazole-4-carboxamide + L-glutamine = D-erythro-1-(imidazol-4-yl)glycerol 3-phosphate + 5-amino-1-(5-phospho-beta-D-ribosyl)imidazole-4-carboxamide + L-glutamate + H(+)</text>
        <dbReference type="Rhea" id="RHEA:24793"/>
        <dbReference type="ChEBI" id="CHEBI:15378"/>
        <dbReference type="ChEBI" id="CHEBI:29985"/>
        <dbReference type="ChEBI" id="CHEBI:58278"/>
        <dbReference type="ChEBI" id="CHEBI:58359"/>
        <dbReference type="ChEBI" id="CHEBI:58475"/>
        <dbReference type="ChEBI" id="CHEBI:58525"/>
        <dbReference type="EC" id="4.3.2.10"/>
    </reaction>
</comment>
<keyword evidence="15 22" id="KW-0067">ATP-binding</keyword>
<evidence type="ECO:0000256" key="6">
    <source>
        <dbReference type="ARBA" id="ARBA00005204"/>
    </source>
</evidence>
<dbReference type="PANTHER" id="PTHR21235">
    <property type="entry name" value="IMIDAZOLE GLYCEROL PHOSPHATE SYNTHASE SUBUNIT HISF/H IGP SYNTHASE SUBUNIT HISF/H"/>
    <property type="match status" value="1"/>
</dbReference>
<name>A0A0K2SNF7_LIMPI</name>
<dbReference type="InterPro" id="IPR023019">
    <property type="entry name" value="His_synth_HisIE"/>
</dbReference>
<keyword evidence="17 21" id="KW-0456">Lyase</keyword>
<evidence type="ECO:0000256" key="4">
    <source>
        <dbReference type="ARBA" id="ARBA00005091"/>
    </source>
</evidence>
<dbReference type="Gene3D" id="1.10.287.1080">
    <property type="entry name" value="MazG-like"/>
    <property type="match status" value="1"/>
</dbReference>
<dbReference type="HAMAP" id="MF_01019">
    <property type="entry name" value="HisIE"/>
    <property type="match status" value="1"/>
</dbReference>
<dbReference type="STRING" id="1555112.LIP_2819"/>
<comment type="similarity">
    <text evidence="7 22">In the C-terminal section; belongs to the PRA-PH family.</text>
</comment>
<dbReference type="NCBIfam" id="NF002747">
    <property type="entry name" value="PRK02759.1"/>
    <property type="match status" value="1"/>
</dbReference>
<organism evidence="26 27">
    <name type="scientific">Limnochorda pilosa</name>
    <dbReference type="NCBI Taxonomy" id="1555112"/>
    <lineage>
        <taxon>Bacteria</taxon>
        <taxon>Bacillati</taxon>
        <taxon>Bacillota</taxon>
        <taxon>Limnochordia</taxon>
        <taxon>Limnochordales</taxon>
        <taxon>Limnochordaceae</taxon>
        <taxon>Limnochorda</taxon>
    </lineage>
</organism>
<evidence type="ECO:0000256" key="1">
    <source>
        <dbReference type="ARBA" id="ARBA00000024"/>
    </source>
</evidence>
<evidence type="ECO:0000256" key="24">
    <source>
        <dbReference type="SAM" id="MobiDB-lite"/>
    </source>
</evidence>
<feature type="region of interest" description="Phosphoribosyl-AMP cyclohydrolase" evidence="22">
    <location>
        <begin position="1"/>
        <end position="416"/>
    </location>
</feature>
<dbReference type="InterPro" id="IPR006062">
    <property type="entry name" value="His_biosynth"/>
</dbReference>
<keyword evidence="18 22" id="KW-0511">Multifunctional enzyme</keyword>
<dbReference type="NCBIfam" id="NF000768">
    <property type="entry name" value="PRK00051.1"/>
    <property type="match status" value="1"/>
</dbReference>
<dbReference type="InterPro" id="IPR050064">
    <property type="entry name" value="IGPS_HisA/HisF"/>
</dbReference>
<dbReference type="Gene3D" id="3.10.20.810">
    <property type="entry name" value="Phosphoribosyl-AMP cyclohydrolase"/>
    <property type="match status" value="1"/>
</dbReference>
<evidence type="ECO:0000256" key="12">
    <source>
        <dbReference type="ARBA" id="ARBA00022605"/>
    </source>
</evidence>
<comment type="subunit">
    <text evidence="10 21">Heterodimer of HisH and HisF.</text>
</comment>
<dbReference type="EC" id="3.5.4.19" evidence="22"/>
<evidence type="ECO:0000256" key="16">
    <source>
        <dbReference type="ARBA" id="ARBA00023102"/>
    </source>
</evidence>
<evidence type="ECO:0000256" key="17">
    <source>
        <dbReference type="ARBA" id="ARBA00023239"/>
    </source>
</evidence>
<comment type="catalytic activity">
    <reaction evidence="2 22">
        <text>1-(5-phospho-beta-D-ribosyl)-ATP + H2O = 1-(5-phospho-beta-D-ribosyl)-5'-AMP + diphosphate + H(+)</text>
        <dbReference type="Rhea" id="RHEA:22828"/>
        <dbReference type="ChEBI" id="CHEBI:15377"/>
        <dbReference type="ChEBI" id="CHEBI:15378"/>
        <dbReference type="ChEBI" id="CHEBI:33019"/>
        <dbReference type="ChEBI" id="CHEBI:59457"/>
        <dbReference type="ChEBI" id="CHEBI:73183"/>
        <dbReference type="EC" id="3.6.1.31"/>
    </reaction>
</comment>
<keyword evidence="12 21" id="KW-0028">Amino-acid biosynthesis</keyword>
<dbReference type="HAMAP" id="MF_01013">
    <property type="entry name" value="HisF"/>
    <property type="match status" value="1"/>
</dbReference>
<dbReference type="UniPathway" id="UPA00031">
    <property type="reaction ID" value="UER00007"/>
</dbReference>
<feature type="active site" evidence="21">
    <location>
        <position position="130"/>
    </location>
</feature>
<dbReference type="SUPFAM" id="SSF141734">
    <property type="entry name" value="HisI-like"/>
    <property type="match status" value="1"/>
</dbReference>
<dbReference type="AlphaFoldDB" id="A0A0K2SNF7"/>
<keyword evidence="14 22" id="KW-0378">Hydrolase</keyword>
<dbReference type="GO" id="GO:0000105">
    <property type="term" value="P:L-histidine biosynthetic process"/>
    <property type="evidence" value="ECO:0007669"/>
    <property type="project" value="UniProtKB-UniRule"/>
</dbReference>
<dbReference type="SUPFAM" id="SSF101386">
    <property type="entry name" value="all-alpha NTP pyrophosphatases"/>
    <property type="match status" value="1"/>
</dbReference>
<evidence type="ECO:0000313" key="27">
    <source>
        <dbReference type="Proteomes" id="UP000065807"/>
    </source>
</evidence>
<evidence type="ECO:0000256" key="8">
    <source>
        <dbReference type="ARBA" id="ARBA00008299"/>
    </source>
</evidence>
<dbReference type="GO" id="GO:0004635">
    <property type="term" value="F:phosphoribosyl-AMP cyclohydrolase activity"/>
    <property type="evidence" value="ECO:0007669"/>
    <property type="project" value="UniProtKB-UniRule"/>
</dbReference>
<feature type="region of interest" description="Phosphoribosyl-ATP pyrophosphohydrolase" evidence="22">
    <location>
        <begin position="417"/>
        <end position="516"/>
    </location>
</feature>
<evidence type="ECO:0000256" key="18">
    <source>
        <dbReference type="ARBA" id="ARBA00023268"/>
    </source>
</evidence>
<protein>
    <recommendedName>
        <fullName evidence="22">Histidine biosynthesis bifunctional protein HisIE</fullName>
    </recommendedName>
    <domain>
        <recommendedName>
            <fullName evidence="22">Phosphoribosyl-AMP cyclohydrolase</fullName>
            <shortName evidence="22">PRA-CH</shortName>
            <ecNumber evidence="22">3.5.4.19</ecNumber>
        </recommendedName>
    </domain>
    <domain>
        <recommendedName>
            <fullName evidence="22">Phosphoribosyl-ATP pyrophosphatase</fullName>
            <shortName evidence="22">PRA-PH</shortName>
            <ecNumber evidence="22">3.6.1.31</ecNumber>
        </recommendedName>
    </domain>
</protein>
<dbReference type="EC" id="3.6.1.31" evidence="22"/>
<feature type="domain" description="Phosphoribosyl-AMP cyclohydrolase" evidence="25">
    <location>
        <begin position="294"/>
        <end position="368"/>
    </location>
</feature>
<dbReference type="PATRIC" id="fig|1555112.3.peg.2863"/>
<evidence type="ECO:0000256" key="10">
    <source>
        <dbReference type="ARBA" id="ARBA00011152"/>
    </source>
</evidence>
<evidence type="ECO:0000256" key="22">
    <source>
        <dbReference type="HAMAP-Rule" id="MF_01019"/>
    </source>
</evidence>
<dbReference type="InterPro" id="IPR002496">
    <property type="entry name" value="PRib_AMP_CycHydrolase_dom"/>
</dbReference>
<dbReference type="CDD" id="cd11534">
    <property type="entry name" value="NTP-PPase_HisIE_like"/>
    <property type="match status" value="1"/>
</dbReference>
<sequence length="516" mass="55050">MLAKRVIPCLDVRDGRVVKGVHFVNLRDAGDPVELAVRYDQAGADELVFLDISASHEARATRLDWVRAVAQHLTIPFTVGGGISDVEAIRELLLAGADKVSLNTAAVQDPSLVRRAAERFGSQCIVVAIDARRLAAEPGAAPGAVPRWEVFTHGGRRPAGWDALEWARRVEALGAGEILLTSMDADGTQAGYDLELTRAVAQAVRIPVIASGGAGNLDHLRAVLQEGEADAALAASIFHDGRHTVAEAKAHLAAAGLPVRLPAAPIDWVRLRFGPDGLIPAVVQSAGEDRSLLMLAYMNREALERTLTTGTTWFWSRSRQELWPKGATSGNRQRVVELVADCDGDALLVRVEQEGSGACHEGTWSCFHNPLGGAPEAGAPPAPEEAPLAGAGWGAPPAPAPGALAGAGAAGPASVTFERLLELVRHRRDHPRAGSYTRYLFDQGLDKILKKLGEETTEVVVAAKNGDETALVGEVGDLLYHLAVLMAERGIDLSQVEEELTRRHRPDRPPRPPRPV</sequence>
<dbReference type="FunFam" id="3.20.20.70:FF:000006">
    <property type="entry name" value="Imidazole glycerol phosphate synthase subunit HisF"/>
    <property type="match status" value="1"/>
</dbReference>
<comment type="pathway">
    <text evidence="6 22">Amino-acid biosynthesis; L-histidine biosynthesis; L-histidine from 5-phospho-alpha-D-ribose 1-diphosphate: step 2/9.</text>
</comment>
<dbReference type="InterPro" id="IPR011060">
    <property type="entry name" value="RibuloseP-bd_barrel"/>
</dbReference>
<evidence type="ECO:0000256" key="14">
    <source>
        <dbReference type="ARBA" id="ARBA00022801"/>
    </source>
</evidence>
<gene>
    <name evidence="22" type="primary">hisI</name>
    <name evidence="21" type="synonym">hisF</name>
    <name evidence="22" type="synonym">hisIE</name>
    <name evidence="26" type="ORF">LIP_2819</name>
</gene>
<dbReference type="GO" id="GO:0005524">
    <property type="term" value="F:ATP binding"/>
    <property type="evidence" value="ECO:0007669"/>
    <property type="project" value="UniProtKB-KW"/>
</dbReference>
<dbReference type="NCBIfam" id="TIGR03188">
    <property type="entry name" value="histidine_hisI"/>
    <property type="match status" value="1"/>
</dbReference>
<comment type="pathway">
    <text evidence="5 22">Amino-acid biosynthesis; L-histidine biosynthesis; L-histidine from 5-phospho-alpha-D-ribose 1-diphosphate: step 3/9.</text>
</comment>
<evidence type="ECO:0000256" key="23">
    <source>
        <dbReference type="RuleBase" id="RU003657"/>
    </source>
</evidence>
<proteinExistence type="inferred from homology"/>
<dbReference type="RefSeq" id="WP_082726321.1">
    <property type="nucleotide sequence ID" value="NZ_AP014924.1"/>
</dbReference>
<keyword evidence="13 22" id="KW-0547">Nucleotide-binding</keyword>
<dbReference type="Gene3D" id="3.20.20.70">
    <property type="entry name" value="Aldolase class I"/>
    <property type="match status" value="1"/>
</dbReference>
<keyword evidence="11 21" id="KW-0963">Cytoplasm</keyword>
<dbReference type="InterPro" id="IPR021130">
    <property type="entry name" value="PRib-ATP_PPHydrolase-like"/>
</dbReference>
<comment type="similarity">
    <text evidence="9 21 23">Belongs to the HisA/HisF family.</text>
</comment>
<dbReference type="EMBL" id="AP014924">
    <property type="protein sequence ID" value="BAS28648.1"/>
    <property type="molecule type" value="Genomic_DNA"/>
</dbReference>
<dbReference type="FunFam" id="3.10.20.810:FF:000001">
    <property type="entry name" value="Histidine biosynthesis bifunctional protein HisIE"/>
    <property type="match status" value="1"/>
</dbReference>
<evidence type="ECO:0000256" key="13">
    <source>
        <dbReference type="ARBA" id="ARBA00022741"/>
    </source>
</evidence>
<evidence type="ECO:0000256" key="11">
    <source>
        <dbReference type="ARBA" id="ARBA00022490"/>
    </source>
</evidence>
<dbReference type="InterPro" id="IPR008179">
    <property type="entry name" value="HisE"/>
</dbReference>
<dbReference type="GO" id="GO:0005737">
    <property type="term" value="C:cytoplasm"/>
    <property type="evidence" value="ECO:0007669"/>
    <property type="project" value="UniProtKB-SubCell"/>
</dbReference>
<comment type="function">
    <text evidence="19 21">IGPS catalyzes the conversion of PRFAR and glutamine to IGP, AICAR and glutamate. The HisF subunit catalyzes the cyclization activity that produces IGP and AICAR from PRFAR using the ammonia provided by the HisH subunit.</text>
</comment>
<feature type="active site" evidence="21">
    <location>
        <position position="11"/>
    </location>
</feature>
<comment type="subcellular location">
    <subcellularLocation>
        <location evidence="3 21">Cytoplasm</location>
    </subcellularLocation>
</comment>
<comment type="similarity">
    <text evidence="8 22">In the N-terminal section; belongs to the PRA-CH family.</text>
</comment>
<reference evidence="27" key="1">
    <citation type="submission" date="2015-07" db="EMBL/GenBank/DDBJ databases">
        <title>Complete genome sequence and phylogenetic analysis of Limnochorda pilosa.</title>
        <authorList>
            <person name="Watanabe M."/>
            <person name="Kojima H."/>
            <person name="Fukui M."/>
        </authorList>
    </citation>
    <scope>NUCLEOTIDE SEQUENCE [LARGE SCALE GENOMIC DNA]</scope>
    <source>
        <strain evidence="27">HC45</strain>
    </source>
</reference>
<feature type="region of interest" description="Disordered" evidence="24">
    <location>
        <begin position="497"/>
        <end position="516"/>
    </location>
</feature>
<evidence type="ECO:0000256" key="5">
    <source>
        <dbReference type="ARBA" id="ARBA00005169"/>
    </source>
</evidence>
<evidence type="ECO:0000256" key="20">
    <source>
        <dbReference type="ARBA" id="ARBA00047838"/>
    </source>
</evidence>
<dbReference type="CDD" id="cd04731">
    <property type="entry name" value="HisF"/>
    <property type="match status" value="1"/>
</dbReference>
<dbReference type="InterPro" id="IPR038019">
    <property type="entry name" value="PRib_AMP_CycHydrolase_sf"/>
</dbReference>
<dbReference type="Pfam" id="PF01503">
    <property type="entry name" value="PRA-PH"/>
    <property type="match status" value="1"/>
</dbReference>
<dbReference type="NCBIfam" id="TIGR00735">
    <property type="entry name" value="hisF"/>
    <property type="match status" value="1"/>
</dbReference>
<evidence type="ECO:0000313" key="26">
    <source>
        <dbReference type="EMBL" id="BAS28648.1"/>
    </source>
</evidence>
<evidence type="ECO:0000256" key="19">
    <source>
        <dbReference type="ARBA" id="ARBA00025475"/>
    </source>
</evidence>
<dbReference type="OrthoDB" id="9795769at2"/>
<dbReference type="HAMAP" id="MF_01020">
    <property type="entry name" value="HisE"/>
    <property type="match status" value="1"/>
</dbReference>
<dbReference type="KEGG" id="lpil:LIP_2819"/>
<dbReference type="SUPFAM" id="SSF51366">
    <property type="entry name" value="Ribulose-phoshate binding barrel"/>
    <property type="match status" value="1"/>
</dbReference>
<dbReference type="GO" id="GO:0000107">
    <property type="term" value="F:imidazoleglycerol-phosphate synthase activity"/>
    <property type="evidence" value="ECO:0007669"/>
    <property type="project" value="UniProtKB-UniRule"/>
</dbReference>
<dbReference type="GO" id="GO:0004636">
    <property type="term" value="F:phosphoribosyl-ATP diphosphatase activity"/>
    <property type="evidence" value="ECO:0007669"/>
    <property type="project" value="UniProtKB-UniRule"/>
</dbReference>
<dbReference type="HAMAP" id="MF_01021">
    <property type="entry name" value="HisI"/>
    <property type="match status" value="1"/>
</dbReference>
<evidence type="ECO:0000256" key="9">
    <source>
        <dbReference type="ARBA" id="ARBA00009667"/>
    </source>
</evidence>
<dbReference type="InterPro" id="IPR004651">
    <property type="entry name" value="HisF"/>
</dbReference>
<comment type="catalytic activity">
    <reaction evidence="1 22">
        <text>1-(5-phospho-beta-D-ribosyl)-5'-AMP + H2O = 1-(5-phospho-beta-D-ribosyl)-5-[(5-phospho-beta-D-ribosylamino)methylideneamino]imidazole-4-carboxamide</text>
        <dbReference type="Rhea" id="RHEA:20049"/>
        <dbReference type="ChEBI" id="CHEBI:15377"/>
        <dbReference type="ChEBI" id="CHEBI:58435"/>
        <dbReference type="ChEBI" id="CHEBI:59457"/>
        <dbReference type="EC" id="3.5.4.19"/>
    </reaction>
</comment>
<dbReference type="PANTHER" id="PTHR21235:SF2">
    <property type="entry name" value="IMIDAZOLE GLYCEROL PHOSPHATE SYNTHASE HISHF"/>
    <property type="match status" value="1"/>
</dbReference>
<evidence type="ECO:0000256" key="21">
    <source>
        <dbReference type="HAMAP-Rule" id="MF_01013"/>
    </source>
</evidence>
<dbReference type="InterPro" id="IPR013785">
    <property type="entry name" value="Aldolase_TIM"/>
</dbReference>
<evidence type="ECO:0000256" key="2">
    <source>
        <dbReference type="ARBA" id="ARBA00001460"/>
    </source>
</evidence>